<dbReference type="Pfam" id="PF19051">
    <property type="entry name" value="GFO_IDH_MocA_C2"/>
    <property type="match status" value="1"/>
</dbReference>
<gene>
    <name evidence="4" type="ORF">FRUB_09881</name>
</gene>
<feature type="chain" id="PRO_5012736707" evidence="1">
    <location>
        <begin position="30"/>
        <end position="438"/>
    </location>
</feature>
<accession>A0A225DD09</accession>
<dbReference type="PANTHER" id="PTHR43818:SF10">
    <property type="entry name" value="NADH-DEPENDENT DEHYDROGENASE-RELATED"/>
    <property type="match status" value="1"/>
</dbReference>
<reference evidence="5" key="1">
    <citation type="submission" date="2017-06" db="EMBL/GenBank/DDBJ databases">
        <title>Genome analysis of Fimbriiglobus ruber SP5, the first member of the order Planctomycetales with confirmed chitinolytic capability.</title>
        <authorList>
            <person name="Ravin N.V."/>
            <person name="Rakitin A.L."/>
            <person name="Ivanova A.A."/>
            <person name="Beletsky A.V."/>
            <person name="Kulichevskaya I.S."/>
            <person name="Mardanov A.V."/>
            <person name="Dedysh S.N."/>
        </authorList>
    </citation>
    <scope>NUCLEOTIDE SEQUENCE [LARGE SCALE GENOMIC DNA]</scope>
    <source>
        <strain evidence="5">SP5</strain>
    </source>
</reference>
<evidence type="ECO:0000313" key="4">
    <source>
        <dbReference type="EMBL" id="OWK35039.1"/>
    </source>
</evidence>
<evidence type="ECO:0000259" key="3">
    <source>
        <dbReference type="Pfam" id="PF19051"/>
    </source>
</evidence>
<dbReference type="Gene3D" id="3.30.360.10">
    <property type="entry name" value="Dihydrodipicolinate Reductase, domain 2"/>
    <property type="match status" value="1"/>
</dbReference>
<dbReference type="RefSeq" id="WP_088260245.1">
    <property type="nucleotide sequence ID" value="NZ_NIDE01000019.1"/>
</dbReference>
<dbReference type="GO" id="GO:0000166">
    <property type="term" value="F:nucleotide binding"/>
    <property type="evidence" value="ECO:0007669"/>
    <property type="project" value="InterPro"/>
</dbReference>
<dbReference type="InterPro" id="IPR043906">
    <property type="entry name" value="Gfo/Idh/MocA_OxRdtase_bact_C"/>
</dbReference>
<dbReference type="OrthoDB" id="255433at2"/>
<dbReference type="InterPro" id="IPR050463">
    <property type="entry name" value="Gfo/Idh/MocA_oxidrdct_glycsds"/>
</dbReference>
<sequence>MTTKHITRRSALKLGAAGLAAPFVYRAHAATAAPSETILHVSVGAGGMAASDIGSLTSSKHLKLVAVADVDAIRAAEMKKKHPDIKVYSDWREMFDKEKFDSVNVSTPDHMHAVPTMRAIRSGKQVYTQKPLTQTIYEARKLTEAAKDKKTVSQMGIQIHSSTEHRSVVATIHSGAIGKVKAVHSWSGKDWGDASPKPDRKDPVPPNLNWDLWLGVAADRPFIGGGYYHPGNWRKRLDFGTGTFGDMGCHILDPVFGSLGVGNPKSIKSVGDAPNAYNWGLHCEVEFVFPGTQYTTDTVALTWYNGNRRPPADVAALIKPHSVPGQGSIYIGTDGVMFSPYIGMPELMGAATGKKVETVQGDNHYHQWVDAARGAGKATAPFEYAGPLTEMVLLGCLSTRFPKTALEWDTAKMKVTNHEEANQYVRRTYRKGWEEEGF</sequence>
<evidence type="ECO:0000259" key="2">
    <source>
        <dbReference type="Pfam" id="PF01408"/>
    </source>
</evidence>
<dbReference type="PROSITE" id="PS51318">
    <property type="entry name" value="TAT"/>
    <property type="match status" value="1"/>
</dbReference>
<keyword evidence="5" id="KW-1185">Reference proteome</keyword>
<dbReference type="InterPro" id="IPR036291">
    <property type="entry name" value="NAD(P)-bd_dom_sf"/>
</dbReference>
<protein>
    <submittedName>
        <fullName evidence="4">Oxidoreductase domain protein</fullName>
    </submittedName>
</protein>
<comment type="caution">
    <text evidence="4">The sequence shown here is derived from an EMBL/GenBank/DDBJ whole genome shotgun (WGS) entry which is preliminary data.</text>
</comment>
<keyword evidence="1" id="KW-0732">Signal</keyword>
<name>A0A225DD09_9BACT</name>
<proteinExistence type="predicted"/>
<dbReference type="AlphaFoldDB" id="A0A225DD09"/>
<feature type="signal peptide" evidence="1">
    <location>
        <begin position="1"/>
        <end position="29"/>
    </location>
</feature>
<dbReference type="Pfam" id="PF01408">
    <property type="entry name" value="GFO_IDH_MocA"/>
    <property type="match status" value="1"/>
</dbReference>
<dbReference type="SUPFAM" id="SSF51735">
    <property type="entry name" value="NAD(P)-binding Rossmann-fold domains"/>
    <property type="match status" value="1"/>
</dbReference>
<dbReference type="PANTHER" id="PTHR43818">
    <property type="entry name" value="BCDNA.GH03377"/>
    <property type="match status" value="1"/>
</dbReference>
<feature type="domain" description="Gfo/Idh/MocA-like oxidoreductase N-terminal" evidence="2">
    <location>
        <begin position="43"/>
        <end position="155"/>
    </location>
</feature>
<feature type="domain" description="Gfo/Idh/MocA-like oxidoreductase bacterial type C-terminal" evidence="3">
    <location>
        <begin position="198"/>
        <end position="274"/>
    </location>
</feature>
<dbReference type="InterPro" id="IPR006311">
    <property type="entry name" value="TAT_signal"/>
</dbReference>
<dbReference type="Proteomes" id="UP000214646">
    <property type="component" value="Unassembled WGS sequence"/>
</dbReference>
<dbReference type="SUPFAM" id="SSF55347">
    <property type="entry name" value="Glyceraldehyde-3-phosphate dehydrogenase-like, C-terminal domain"/>
    <property type="match status" value="1"/>
</dbReference>
<organism evidence="4 5">
    <name type="scientific">Fimbriiglobus ruber</name>
    <dbReference type="NCBI Taxonomy" id="1908690"/>
    <lineage>
        <taxon>Bacteria</taxon>
        <taxon>Pseudomonadati</taxon>
        <taxon>Planctomycetota</taxon>
        <taxon>Planctomycetia</taxon>
        <taxon>Gemmatales</taxon>
        <taxon>Gemmataceae</taxon>
        <taxon>Fimbriiglobus</taxon>
    </lineage>
</organism>
<evidence type="ECO:0000313" key="5">
    <source>
        <dbReference type="Proteomes" id="UP000214646"/>
    </source>
</evidence>
<dbReference type="Gene3D" id="3.40.50.720">
    <property type="entry name" value="NAD(P)-binding Rossmann-like Domain"/>
    <property type="match status" value="1"/>
</dbReference>
<dbReference type="EMBL" id="NIDE01000019">
    <property type="protein sequence ID" value="OWK35039.1"/>
    <property type="molecule type" value="Genomic_DNA"/>
</dbReference>
<dbReference type="InterPro" id="IPR000683">
    <property type="entry name" value="Gfo/Idh/MocA-like_OxRdtase_N"/>
</dbReference>
<evidence type="ECO:0000256" key="1">
    <source>
        <dbReference type="SAM" id="SignalP"/>
    </source>
</evidence>